<dbReference type="GO" id="GO:0016746">
    <property type="term" value="F:acyltransferase activity"/>
    <property type="evidence" value="ECO:0007669"/>
    <property type="project" value="UniProtKB-KW"/>
</dbReference>
<protein>
    <submittedName>
        <fullName evidence="7">Decanoyltransferase LpxX</fullName>
    </submittedName>
</protein>
<dbReference type="PANTHER" id="PTHR30606:SF10">
    <property type="entry name" value="PHOSPHATIDYLINOSITOL MANNOSIDE ACYLTRANSFERASE"/>
    <property type="match status" value="1"/>
</dbReference>
<evidence type="ECO:0000256" key="5">
    <source>
        <dbReference type="ARBA" id="ARBA00023136"/>
    </source>
</evidence>
<evidence type="ECO:0000256" key="6">
    <source>
        <dbReference type="ARBA" id="ARBA00023315"/>
    </source>
</evidence>
<comment type="subcellular location">
    <subcellularLocation>
        <location evidence="1">Cell inner membrane</location>
    </subcellularLocation>
</comment>
<dbReference type="GO" id="GO:0009247">
    <property type="term" value="P:glycolipid biosynthetic process"/>
    <property type="evidence" value="ECO:0007669"/>
    <property type="project" value="UniProtKB-ARBA"/>
</dbReference>
<organism evidence="7 8">
    <name type="scientific">Moraxella macacae 0408225</name>
    <dbReference type="NCBI Taxonomy" id="1230338"/>
    <lineage>
        <taxon>Bacteria</taxon>
        <taxon>Pseudomonadati</taxon>
        <taxon>Pseudomonadota</taxon>
        <taxon>Gammaproteobacteria</taxon>
        <taxon>Moraxellales</taxon>
        <taxon>Moraxellaceae</taxon>
        <taxon>Moraxella</taxon>
    </lineage>
</organism>
<dbReference type="Proteomes" id="UP000023795">
    <property type="component" value="Unassembled WGS sequence"/>
</dbReference>
<evidence type="ECO:0000256" key="4">
    <source>
        <dbReference type="ARBA" id="ARBA00022679"/>
    </source>
</evidence>
<proteinExistence type="predicted"/>
<reference evidence="7 8" key="1">
    <citation type="journal article" date="2013" name="Genome Announc.">
        <title>Genome Sequence of Moraxella macacae 0408225, a Novel Bacterial Species Isolated from a Cynomolgus Macaque with Epistaxis.</title>
        <authorList>
            <person name="Ladner J.T."/>
            <person name="Whitehouse C.A."/>
            <person name="Koroleva G.I."/>
            <person name="Palacios G.F."/>
        </authorList>
    </citation>
    <scope>NUCLEOTIDE SEQUENCE [LARGE SCALE GENOMIC DNA]</scope>
    <source>
        <strain evidence="7 8">0408225</strain>
    </source>
</reference>
<evidence type="ECO:0000256" key="3">
    <source>
        <dbReference type="ARBA" id="ARBA00022519"/>
    </source>
</evidence>
<dbReference type="STRING" id="1230338.MOMA_05861"/>
<evidence type="ECO:0000256" key="1">
    <source>
        <dbReference type="ARBA" id="ARBA00004533"/>
    </source>
</evidence>
<dbReference type="EMBL" id="ANIN01000002">
    <property type="protein sequence ID" value="ELA08062.1"/>
    <property type="molecule type" value="Genomic_DNA"/>
</dbReference>
<dbReference type="AlphaFoldDB" id="L2F4Y7"/>
<comment type="caution">
    <text evidence="7">The sequence shown here is derived from an EMBL/GenBank/DDBJ whole genome shotgun (WGS) entry which is preliminary data.</text>
</comment>
<dbReference type="Pfam" id="PF03279">
    <property type="entry name" value="Lip_A_acyltrans"/>
    <property type="match status" value="1"/>
</dbReference>
<gene>
    <name evidence="7" type="ORF">MOMA_05861</name>
</gene>
<dbReference type="PANTHER" id="PTHR30606">
    <property type="entry name" value="LIPID A BIOSYNTHESIS LAUROYL ACYLTRANSFERASE"/>
    <property type="match status" value="1"/>
</dbReference>
<dbReference type="eggNOG" id="COG1560">
    <property type="taxonomic scope" value="Bacteria"/>
</dbReference>
<accession>L2F4Y7</accession>
<evidence type="ECO:0000256" key="2">
    <source>
        <dbReference type="ARBA" id="ARBA00022475"/>
    </source>
</evidence>
<keyword evidence="4 7" id="KW-0808">Transferase</keyword>
<dbReference type="GO" id="GO:0005886">
    <property type="term" value="C:plasma membrane"/>
    <property type="evidence" value="ECO:0007669"/>
    <property type="project" value="UniProtKB-SubCell"/>
</dbReference>
<keyword evidence="3" id="KW-0997">Cell inner membrane</keyword>
<dbReference type="InterPro" id="IPR004960">
    <property type="entry name" value="LipA_acyltrans"/>
</dbReference>
<keyword evidence="8" id="KW-1185">Reference proteome</keyword>
<sequence length="298" mass="33937">MPLWFLSALAWFLSWVLVLFKNSSLYRSININLMLVNPTQKDDERKQLVTKALYNQLNNTFISAKTWIMPTNWAINQISQVHNQAILQNALKNPNGMLAIVPHIGAWEMMNAWLNGFGNPTIMYKPLHNKQVDRIIRKGRERLNATLVPTDASGVKAIFKTLKNGGFSIILPDHVPDKNGGVIVPFFGIPTLTGTLTAKLASKTQCSLVGLACVQKNDGFHIFCYDLTDKNLYHNDSKIATKALNDAMQMMINEHFDEYMWGYRRFKHTPIAENLYLLDFDTILQQRLAIDLAIRDTQ</sequence>
<keyword evidence="2" id="KW-1003">Cell membrane</keyword>
<evidence type="ECO:0000313" key="8">
    <source>
        <dbReference type="Proteomes" id="UP000023795"/>
    </source>
</evidence>
<keyword evidence="5" id="KW-0472">Membrane</keyword>
<keyword evidence="6" id="KW-0012">Acyltransferase</keyword>
<dbReference type="PATRIC" id="fig|1230338.3.peg.1245"/>
<name>L2F4Y7_9GAMM</name>
<dbReference type="CDD" id="cd07984">
    <property type="entry name" value="LPLAT_LABLAT-like"/>
    <property type="match status" value="1"/>
</dbReference>
<evidence type="ECO:0000313" key="7">
    <source>
        <dbReference type="EMBL" id="ELA08062.1"/>
    </source>
</evidence>